<dbReference type="AlphaFoldDB" id="A0AAW0CME4"/>
<gene>
    <name evidence="1" type="ORF">R3P38DRAFT_3262342</name>
</gene>
<comment type="caution">
    <text evidence="1">The sequence shown here is derived from an EMBL/GenBank/DDBJ whole genome shotgun (WGS) entry which is preliminary data.</text>
</comment>
<name>A0AAW0CME4_9AGAR</name>
<dbReference type="EMBL" id="JAWWNJ010000016">
    <property type="protein sequence ID" value="KAK7040063.1"/>
    <property type="molecule type" value="Genomic_DNA"/>
</dbReference>
<evidence type="ECO:0000313" key="2">
    <source>
        <dbReference type="Proteomes" id="UP001362999"/>
    </source>
</evidence>
<accession>A0AAW0CME4</accession>
<dbReference type="Proteomes" id="UP001362999">
    <property type="component" value="Unassembled WGS sequence"/>
</dbReference>
<reference evidence="1 2" key="1">
    <citation type="journal article" date="2024" name="J Genomics">
        <title>Draft genome sequencing and assembly of Favolaschia claudopus CIRM-BRFM 2984 isolated from oak limbs.</title>
        <authorList>
            <person name="Navarro D."/>
            <person name="Drula E."/>
            <person name="Chaduli D."/>
            <person name="Cazenave R."/>
            <person name="Ahrendt S."/>
            <person name="Wang J."/>
            <person name="Lipzen A."/>
            <person name="Daum C."/>
            <person name="Barry K."/>
            <person name="Grigoriev I.V."/>
            <person name="Favel A."/>
            <person name="Rosso M.N."/>
            <person name="Martin F."/>
        </authorList>
    </citation>
    <scope>NUCLEOTIDE SEQUENCE [LARGE SCALE GENOMIC DNA]</scope>
    <source>
        <strain evidence="1 2">CIRM-BRFM 2984</strain>
    </source>
</reference>
<keyword evidence="2" id="KW-1185">Reference proteome</keyword>
<proteinExistence type="predicted"/>
<evidence type="ECO:0000313" key="1">
    <source>
        <dbReference type="EMBL" id="KAK7040063.1"/>
    </source>
</evidence>
<organism evidence="1 2">
    <name type="scientific">Favolaschia claudopus</name>
    <dbReference type="NCBI Taxonomy" id="2862362"/>
    <lineage>
        <taxon>Eukaryota</taxon>
        <taxon>Fungi</taxon>
        <taxon>Dikarya</taxon>
        <taxon>Basidiomycota</taxon>
        <taxon>Agaricomycotina</taxon>
        <taxon>Agaricomycetes</taxon>
        <taxon>Agaricomycetidae</taxon>
        <taxon>Agaricales</taxon>
        <taxon>Marasmiineae</taxon>
        <taxon>Mycenaceae</taxon>
        <taxon>Favolaschia</taxon>
    </lineage>
</organism>
<sequence>MHIDSVNPLKIKNQDALKVLSTRLSCLRFEDERDIISHDPTIPKDDHTTTRRARLSKNAVLLDSSRGNDDEFSYRTLSGSLILHPHPLLYTSTHRCYDRHLSPYPVHITHRTLDHSLPPRSTSPPLPALLYLRPNVFAFTHLTYPIHIPLIPVPNASHTLRSPPYPPYLPPPLHVCPCTVHTPSLYASLRRPLIVPTLPVFCAMHSDPCTSSSDHTALTP</sequence>
<protein>
    <submittedName>
        <fullName evidence="1">Uncharacterized protein</fullName>
    </submittedName>
</protein>